<dbReference type="EMBL" id="CBTN010000034">
    <property type="protein sequence ID" value="CDH56029.1"/>
    <property type="molecule type" value="Genomic_DNA"/>
</dbReference>
<feature type="compositionally biased region" description="Acidic residues" evidence="1">
    <location>
        <begin position="239"/>
        <end position="258"/>
    </location>
</feature>
<feature type="compositionally biased region" description="Low complexity" evidence="1">
    <location>
        <begin position="37"/>
        <end position="46"/>
    </location>
</feature>
<protein>
    <submittedName>
        <fullName evidence="2">Uncharacterized protein</fullName>
    </submittedName>
</protein>
<feature type="region of interest" description="Disordered" evidence="1">
    <location>
        <begin position="62"/>
        <end position="85"/>
    </location>
</feature>
<accession>A0A068S1B4</accession>
<organism evidence="2 3">
    <name type="scientific">Lichtheimia corymbifera JMRC:FSU:9682</name>
    <dbReference type="NCBI Taxonomy" id="1263082"/>
    <lineage>
        <taxon>Eukaryota</taxon>
        <taxon>Fungi</taxon>
        <taxon>Fungi incertae sedis</taxon>
        <taxon>Mucoromycota</taxon>
        <taxon>Mucoromycotina</taxon>
        <taxon>Mucoromycetes</taxon>
        <taxon>Mucorales</taxon>
        <taxon>Lichtheimiaceae</taxon>
        <taxon>Lichtheimia</taxon>
    </lineage>
</organism>
<dbReference type="VEuPathDB" id="FungiDB:LCOR_07117.1"/>
<feature type="compositionally biased region" description="Basic and acidic residues" evidence="1">
    <location>
        <begin position="16"/>
        <end position="36"/>
    </location>
</feature>
<feature type="region of interest" description="Disordered" evidence="1">
    <location>
        <begin position="1"/>
        <end position="46"/>
    </location>
</feature>
<reference evidence="2" key="1">
    <citation type="submission" date="2013-08" db="EMBL/GenBank/DDBJ databases">
        <title>Gene expansion shapes genome architecture in the human pathogen Lichtheimia corymbifera: an evolutionary genomics analysis in the ancient terrestrial Mucorales (Mucoromycotina).</title>
        <authorList>
            <person name="Schwartze V.U."/>
            <person name="Winter S."/>
            <person name="Shelest E."/>
            <person name="Marcet-Houben M."/>
            <person name="Horn F."/>
            <person name="Wehner S."/>
            <person name="Hoffmann K."/>
            <person name="Riege K."/>
            <person name="Sammeth M."/>
            <person name="Nowrousian M."/>
            <person name="Valiante V."/>
            <person name="Linde J."/>
            <person name="Jacobsen I.D."/>
            <person name="Marz M."/>
            <person name="Brakhage A.A."/>
            <person name="Gabaldon T."/>
            <person name="Bocker S."/>
            <person name="Voigt K."/>
        </authorList>
    </citation>
    <scope>NUCLEOTIDE SEQUENCE [LARGE SCALE GENOMIC DNA]</scope>
    <source>
        <strain evidence="2">FSU 9682</strain>
    </source>
</reference>
<dbReference type="Proteomes" id="UP000027586">
    <property type="component" value="Unassembled WGS sequence"/>
</dbReference>
<name>A0A068S1B4_9FUNG</name>
<dbReference type="AlphaFoldDB" id="A0A068S1B4"/>
<proteinExistence type="predicted"/>
<dbReference type="OrthoDB" id="2283969at2759"/>
<evidence type="ECO:0000313" key="2">
    <source>
        <dbReference type="EMBL" id="CDH56029.1"/>
    </source>
</evidence>
<feature type="compositionally biased region" description="Acidic residues" evidence="1">
    <location>
        <begin position="270"/>
        <end position="287"/>
    </location>
</feature>
<evidence type="ECO:0000313" key="3">
    <source>
        <dbReference type="Proteomes" id="UP000027586"/>
    </source>
</evidence>
<sequence length="311" mass="35255">MHADTSQRRQPCNASTDRRRSSMKRASECTLADHDTTTTNTANTNTRTTRVILERLLNMEDGHRLHHHVTTRSAPGSPSRRERDTDTIDPFTIISASSSPQHPHHHHRSDDLYSLIDPPLLHSPSEILIKSKRGPSYYAYSPSQMANRERCYEIITTTTHDDIFNDRESQDRQSEVENEAFWLGLSEDEIMKRKQSNTTIHSNCSSTTTSNTSPRLSTSPSSFSALTAIQDKRIYTTSDNEDSNDDDQEEEAEEEDPIDGVGSSSIGLIDLDELSDDEQVSNNELDDLGPLAKYARENRRKRKMEEMLSSQ</sequence>
<keyword evidence="3" id="KW-1185">Reference proteome</keyword>
<feature type="region of interest" description="Disordered" evidence="1">
    <location>
        <begin position="194"/>
        <end position="311"/>
    </location>
</feature>
<gene>
    <name evidence="2" type="ORF">LCOR_07117.1</name>
</gene>
<evidence type="ECO:0000256" key="1">
    <source>
        <dbReference type="SAM" id="MobiDB-lite"/>
    </source>
</evidence>
<comment type="caution">
    <text evidence="2">The sequence shown here is derived from an EMBL/GenBank/DDBJ whole genome shotgun (WGS) entry which is preliminary data.</text>
</comment>
<feature type="compositionally biased region" description="Low complexity" evidence="1">
    <location>
        <begin position="196"/>
        <end position="224"/>
    </location>
</feature>